<dbReference type="PANTHER" id="PTHR47170:SF2">
    <property type="entry name" value="MALONYL-COA:ACP TRANSACYLASE (MAT) DOMAIN-CONTAINING PROTEIN"/>
    <property type="match status" value="1"/>
</dbReference>
<dbReference type="InterPro" id="IPR014043">
    <property type="entry name" value="Acyl_transferase_dom"/>
</dbReference>
<dbReference type="Gene3D" id="3.30.70.250">
    <property type="entry name" value="Malonyl-CoA ACP transacylase, ACP-binding"/>
    <property type="match status" value="1"/>
</dbReference>
<proteinExistence type="predicted"/>
<keyword evidence="4" id="KW-1185">Reference proteome</keyword>
<dbReference type="InterPro" id="IPR016036">
    <property type="entry name" value="Malonyl_transacylase_ACP-bd"/>
</dbReference>
<dbReference type="AlphaFoldDB" id="X2AWP9"/>
<organism evidence="3 4">
    <name type="scientific">Capitella teleta</name>
    <name type="common">Polychaete worm</name>
    <dbReference type="NCBI Taxonomy" id="283909"/>
    <lineage>
        <taxon>Eukaryota</taxon>
        <taxon>Metazoa</taxon>
        <taxon>Spiralia</taxon>
        <taxon>Lophotrochozoa</taxon>
        <taxon>Annelida</taxon>
        <taxon>Polychaeta</taxon>
        <taxon>Sedentaria</taxon>
        <taxon>Scolecida</taxon>
        <taxon>Capitellidae</taxon>
        <taxon>Capitella</taxon>
    </lineage>
</organism>
<dbReference type="PANTHER" id="PTHR47170">
    <property type="entry name" value="MALONYL-COA ACP TRANSACYLASE, ACP-BINDING"/>
    <property type="match status" value="1"/>
</dbReference>
<reference evidence="3" key="3">
    <citation type="submission" date="2015-06" db="UniProtKB">
        <authorList>
            <consortium name="EnsemblMetazoa"/>
        </authorList>
    </citation>
    <scope>IDENTIFICATION</scope>
</reference>
<evidence type="ECO:0000256" key="1">
    <source>
        <dbReference type="SAM" id="MobiDB-lite"/>
    </source>
</evidence>
<accession>X2AWP9</accession>
<dbReference type="Pfam" id="PF00698">
    <property type="entry name" value="Acyl_transf_1"/>
    <property type="match status" value="1"/>
</dbReference>
<reference evidence="4" key="1">
    <citation type="submission" date="2012-12" db="EMBL/GenBank/DDBJ databases">
        <authorList>
            <person name="Hellsten U."/>
            <person name="Grimwood J."/>
            <person name="Chapman J.A."/>
            <person name="Shapiro H."/>
            <person name="Aerts A."/>
            <person name="Otillar R.P."/>
            <person name="Terry A.Y."/>
            <person name="Boore J.L."/>
            <person name="Simakov O."/>
            <person name="Marletaz F."/>
            <person name="Cho S.-J."/>
            <person name="Edsinger-Gonzales E."/>
            <person name="Havlak P."/>
            <person name="Kuo D.-H."/>
            <person name="Larsson T."/>
            <person name="Lv J."/>
            <person name="Arendt D."/>
            <person name="Savage R."/>
            <person name="Osoegawa K."/>
            <person name="de Jong P."/>
            <person name="Lindberg D.R."/>
            <person name="Seaver E.C."/>
            <person name="Weisblat D.A."/>
            <person name="Putnam N.H."/>
            <person name="Grigoriev I.V."/>
            <person name="Rokhsar D.S."/>
        </authorList>
    </citation>
    <scope>NUCLEOTIDE SEQUENCE</scope>
    <source>
        <strain evidence="4">I ESC-2004</strain>
    </source>
</reference>
<dbReference type="SUPFAM" id="SSF55048">
    <property type="entry name" value="Probable ACP-binding domain of malonyl-CoA ACP transacylase"/>
    <property type="match status" value="1"/>
</dbReference>
<dbReference type="HOGENOM" id="CLU_030558_2_1_1"/>
<evidence type="ECO:0000313" key="3">
    <source>
        <dbReference type="EnsemblMetazoa" id="CapteP225316"/>
    </source>
</evidence>
<dbReference type="InterPro" id="IPR016035">
    <property type="entry name" value="Acyl_Trfase/lysoPLipase"/>
</dbReference>
<feature type="region of interest" description="Disordered" evidence="1">
    <location>
        <begin position="91"/>
        <end position="112"/>
    </location>
</feature>
<feature type="region of interest" description="Disordered" evidence="1">
    <location>
        <begin position="38"/>
        <end position="72"/>
    </location>
</feature>
<dbReference type="EMBL" id="AMQN01012458">
    <property type="status" value="NOT_ANNOTATED_CDS"/>
    <property type="molecule type" value="Genomic_DNA"/>
</dbReference>
<dbReference type="GO" id="GO:0016740">
    <property type="term" value="F:transferase activity"/>
    <property type="evidence" value="ECO:0007669"/>
    <property type="project" value="InterPro"/>
</dbReference>
<evidence type="ECO:0000259" key="2">
    <source>
        <dbReference type="SMART" id="SM00827"/>
    </source>
</evidence>
<feature type="compositionally biased region" description="Pro residues" evidence="1">
    <location>
        <begin position="50"/>
        <end position="59"/>
    </location>
</feature>
<dbReference type="GO" id="GO:0006633">
    <property type="term" value="P:fatty acid biosynthetic process"/>
    <property type="evidence" value="ECO:0007669"/>
    <property type="project" value="UniProtKB-UniPathway"/>
</dbReference>
<feature type="domain" description="Malonyl-CoA:ACP transacylase (MAT)" evidence="2">
    <location>
        <begin position="137"/>
        <end position="414"/>
    </location>
</feature>
<dbReference type="OMA" id="AANYNCP"/>
<reference evidence="4" key="2">
    <citation type="journal article" date="2013" name="Nature">
        <title>Insights into bilaterian evolution from three spiralian genomes.</title>
        <authorList>
            <person name="Simakov O."/>
            <person name="Marletaz F."/>
            <person name="Cho S.J."/>
            <person name="Edsinger-Gonzales E."/>
            <person name="Havlak P."/>
            <person name="Hellsten U."/>
            <person name="Kuo D.H."/>
            <person name="Larsson T."/>
            <person name="Lv J."/>
            <person name="Arendt D."/>
            <person name="Savage R."/>
            <person name="Osoegawa K."/>
            <person name="de Jong P."/>
            <person name="Grimwood J."/>
            <person name="Chapman J.A."/>
            <person name="Shapiro H."/>
            <person name="Aerts A."/>
            <person name="Otillar R.P."/>
            <person name="Terry A.Y."/>
            <person name="Boore J.L."/>
            <person name="Grigoriev I.V."/>
            <person name="Lindberg D.R."/>
            <person name="Seaver E.C."/>
            <person name="Weisblat D.A."/>
            <person name="Putnam N.H."/>
            <person name="Rokhsar D.S."/>
        </authorList>
    </citation>
    <scope>NUCLEOTIDE SEQUENCE</scope>
    <source>
        <strain evidence="4">I ESC-2004</strain>
    </source>
</reference>
<sequence length="420" mass="46791">MSTAEKTQCDNLVQVRRSCFVLEKQWVKKFAKRHNNSILGAGPHYEPNTSPHPTPSPLKDPPHFPFLSSPTRRGDGFMTQIKEMSAEQLLKNSPAEKPEVEPEFPSDSGPKYVKNRQQSAYSFRPPSVNPQETSVLLFPGQGAQFVGMGREVLQYPNVQDMFDIASDILGYDLLDICLNGPMHNLSKTVHQQPAIYVASLAAVEKLRVISPNAIANCIATAGFSVGEYAALVFSGAMSFEDEVFFPKQLGLAMNTAKQYCSKRLHIRQPVCGVANYLYPEVKVIGGNVEALDFIKESAKDFGIRRLKPLPVSGAFHTPLMASAQHALQQELAHTKIRHPIIPVHSNVNSHRYRNVSEIKKLLLKQLCSAVHWEQTMHVMYSRKPGMEFPKTYEVGPGKQLGAMLKMVNKPAFQSYESVSV</sequence>
<dbReference type="InterPro" id="IPR052760">
    <property type="entry name" value="Mitochondrial_malonyltrans"/>
</dbReference>
<dbReference type="EnsemblMetazoa" id="CapteT225316">
    <property type="protein sequence ID" value="CapteP225316"/>
    <property type="gene ID" value="CapteG225316"/>
</dbReference>
<protein>
    <recommendedName>
        <fullName evidence="2">Malonyl-CoA:ACP transacylase (MAT) domain-containing protein</fullName>
    </recommendedName>
</protein>
<dbReference type="UniPathway" id="UPA00094"/>
<dbReference type="InterPro" id="IPR001227">
    <property type="entry name" value="Ac_transferase_dom_sf"/>
</dbReference>
<evidence type="ECO:0000313" key="4">
    <source>
        <dbReference type="Proteomes" id="UP000014760"/>
    </source>
</evidence>
<dbReference type="Gene3D" id="3.40.366.10">
    <property type="entry name" value="Malonyl-Coenzyme A Acyl Carrier Protein, domain 2"/>
    <property type="match status" value="1"/>
</dbReference>
<dbReference type="SUPFAM" id="SSF52151">
    <property type="entry name" value="FabD/lysophospholipase-like"/>
    <property type="match status" value="1"/>
</dbReference>
<name>X2AWP9_CAPTE</name>
<dbReference type="SMART" id="SM00827">
    <property type="entry name" value="PKS_AT"/>
    <property type="match status" value="1"/>
</dbReference>
<dbReference type="Proteomes" id="UP000014760">
    <property type="component" value="Unassembled WGS sequence"/>
</dbReference>